<dbReference type="GeneID" id="68294953"/>
<dbReference type="AlphaFoldDB" id="A0A9P3FKA4"/>
<dbReference type="Proteomes" id="UP000825890">
    <property type="component" value="Unassembled WGS sequence"/>
</dbReference>
<comment type="caution">
    <text evidence="1">The sequence shown here is derived from an EMBL/GenBank/DDBJ whole genome shotgun (WGS) entry which is preliminary data.</text>
</comment>
<accession>A0A9P3FKA4</accession>
<keyword evidence="2" id="KW-1185">Reference proteome</keyword>
<sequence length="184" mass="17844">MVVDIIGRRVVEDGKVGGVVEGVKAGVWPEVIVMNMTVSVGTEDDDEEVVKLGVADGGLGGVGGGDAELKGGDGLAPIEGEGEEGCGGVVGFDVEVVGGPGPTTTGSEITDVNDSACVVVVLTAGASGFPQQSPLVEGNGFGSAAPLAEFPVGLGLSPLPPGTVTVFSTVCVLTLASLGASGPP</sequence>
<gene>
    <name evidence="1" type="ORF">CKM354_000937800</name>
</gene>
<evidence type="ECO:0000313" key="2">
    <source>
        <dbReference type="Proteomes" id="UP000825890"/>
    </source>
</evidence>
<protein>
    <submittedName>
        <fullName evidence="1">Uncharacterized protein</fullName>
    </submittedName>
</protein>
<reference evidence="1 2" key="1">
    <citation type="submission" date="2021-01" db="EMBL/GenBank/DDBJ databases">
        <title>Cercospora kikuchii MAFF 305040 whole genome shotgun sequence.</title>
        <authorList>
            <person name="Kashiwa T."/>
            <person name="Suzuki T."/>
        </authorList>
    </citation>
    <scope>NUCLEOTIDE SEQUENCE [LARGE SCALE GENOMIC DNA]</scope>
    <source>
        <strain evidence="1 2">MAFF 305040</strain>
    </source>
</reference>
<evidence type="ECO:0000313" key="1">
    <source>
        <dbReference type="EMBL" id="GIZ46245.1"/>
    </source>
</evidence>
<dbReference type="EMBL" id="BOLY01000006">
    <property type="protein sequence ID" value="GIZ46245.1"/>
    <property type="molecule type" value="Genomic_DNA"/>
</dbReference>
<proteinExistence type="predicted"/>
<organism evidence="1 2">
    <name type="scientific">Cercospora kikuchii</name>
    <dbReference type="NCBI Taxonomy" id="84275"/>
    <lineage>
        <taxon>Eukaryota</taxon>
        <taxon>Fungi</taxon>
        <taxon>Dikarya</taxon>
        <taxon>Ascomycota</taxon>
        <taxon>Pezizomycotina</taxon>
        <taxon>Dothideomycetes</taxon>
        <taxon>Dothideomycetidae</taxon>
        <taxon>Mycosphaerellales</taxon>
        <taxon>Mycosphaerellaceae</taxon>
        <taxon>Cercospora</taxon>
    </lineage>
</organism>
<name>A0A9P3FKA4_9PEZI</name>
<dbReference type="RefSeq" id="XP_044660732.1">
    <property type="nucleotide sequence ID" value="XM_044804797.1"/>
</dbReference>